<feature type="compositionally biased region" description="Gly residues" evidence="1">
    <location>
        <begin position="172"/>
        <end position="181"/>
    </location>
</feature>
<reference evidence="3" key="1">
    <citation type="journal article" date="2023" name="Mol. Phylogenet. Evol.">
        <title>Genome-scale phylogeny and comparative genomics of the fungal order Sordariales.</title>
        <authorList>
            <person name="Hensen N."/>
            <person name="Bonometti L."/>
            <person name="Westerberg I."/>
            <person name="Brannstrom I.O."/>
            <person name="Guillou S."/>
            <person name="Cros-Aarteil S."/>
            <person name="Calhoun S."/>
            <person name="Haridas S."/>
            <person name="Kuo A."/>
            <person name="Mondo S."/>
            <person name="Pangilinan J."/>
            <person name="Riley R."/>
            <person name="LaButti K."/>
            <person name="Andreopoulos B."/>
            <person name="Lipzen A."/>
            <person name="Chen C."/>
            <person name="Yan M."/>
            <person name="Daum C."/>
            <person name="Ng V."/>
            <person name="Clum A."/>
            <person name="Steindorff A."/>
            <person name="Ohm R.A."/>
            <person name="Martin F."/>
            <person name="Silar P."/>
            <person name="Natvig D.O."/>
            <person name="Lalanne C."/>
            <person name="Gautier V."/>
            <person name="Ament-Velasquez S.L."/>
            <person name="Kruys A."/>
            <person name="Hutchinson M.I."/>
            <person name="Powell A.J."/>
            <person name="Barry K."/>
            <person name="Miller A.N."/>
            <person name="Grigoriev I.V."/>
            <person name="Debuchy R."/>
            <person name="Gladieux P."/>
            <person name="Hiltunen Thoren M."/>
            <person name="Johannesson H."/>
        </authorList>
    </citation>
    <scope>NUCLEOTIDE SEQUENCE</scope>
    <source>
        <strain evidence="3">CBS 141.50</strain>
    </source>
</reference>
<gene>
    <name evidence="3" type="ORF">C8A04DRAFT_34509</name>
</gene>
<feature type="region of interest" description="Disordered" evidence="1">
    <location>
        <begin position="157"/>
        <end position="205"/>
    </location>
</feature>
<organism evidence="3 4">
    <name type="scientific">Dichotomopilus funicola</name>
    <dbReference type="NCBI Taxonomy" id="1934379"/>
    <lineage>
        <taxon>Eukaryota</taxon>
        <taxon>Fungi</taxon>
        <taxon>Dikarya</taxon>
        <taxon>Ascomycota</taxon>
        <taxon>Pezizomycotina</taxon>
        <taxon>Sordariomycetes</taxon>
        <taxon>Sordariomycetidae</taxon>
        <taxon>Sordariales</taxon>
        <taxon>Chaetomiaceae</taxon>
        <taxon>Dichotomopilus</taxon>
    </lineage>
</organism>
<dbReference type="SUPFAM" id="SSF89372">
    <property type="entry name" value="Fucose-specific lectin"/>
    <property type="match status" value="1"/>
</dbReference>
<feature type="compositionally biased region" description="Pro residues" evidence="1">
    <location>
        <begin position="1"/>
        <end position="11"/>
    </location>
</feature>
<dbReference type="EMBL" id="MU853558">
    <property type="protein sequence ID" value="KAK4146949.1"/>
    <property type="molecule type" value="Genomic_DNA"/>
</dbReference>
<protein>
    <recommendedName>
        <fullName evidence="5">Fucose-specific lectin</fullName>
    </recommendedName>
</protein>
<keyword evidence="2" id="KW-0812">Transmembrane</keyword>
<reference evidence="3" key="2">
    <citation type="submission" date="2023-05" db="EMBL/GenBank/DDBJ databases">
        <authorList>
            <consortium name="Lawrence Berkeley National Laboratory"/>
            <person name="Steindorff A."/>
            <person name="Hensen N."/>
            <person name="Bonometti L."/>
            <person name="Westerberg I."/>
            <person name="Brannstrom I.O."/>
            <person name="Guillou S."/>
            <person name="Cros-Aarteil S."/>
            <person name="Calhoun S."/>
            <person name="Haridas S."/>
            <person name="Kuo A."/>
            <person name="Mondo S."/>
            <person name="Pangilinan J."/>
            <person name="Riley R."/>
            <person name="Labutti K."/>
            <person name="Andreopoulos B."/>
            <person name="Lipzen A."/>
            <person name="Chen C."/>
            <person name="Yanf M."/>
            <person name="Daum C."/>
            <person name="Ng V."/>
            <person name="Clum A."/>
            <person name="Ohm R."/>
            <person name="Martin F."/>
            <person name="Silar P."/>
            <person name="Natvig D."/>
            <person name="Lalanne C."/>
            <person name="Gautier V."/>
            <person name="Ament-Velasquez S.L."/>
            <person name="Kruys A."/>
            <person name="Hutchinson M.I."/>
            <person name="Powell A.J."/>
            <person name="Barry K."/>
            <person name="Miller A.N."/>
            <person name="Grigoriev I.V."/>
            <person name="Debuchy R."/>
            <person name="Gladieux P."/>
            <person name="Thoren M.H."/>
            <person name="Johannesson H."/>
        </authorList>
    </citation>
    <scope>NUCLEOTIDE SEQUENCE</scope>
    <source>
        <strain evidence="3">CBS 141.50</strain>
    </source>
</reference>
<feature type="transmembrane region" description="Helical" evidence="2">
    <location>
        <begin position="129"/>
        <end position="153"/>
    </location>
</feature>
<feature type="region of interest" description="Disordered" evidence="1">
    <location>
        <begin position="92"/>
        <end position="112"/>
    </location>
</feature>
<dbReference type="GeneID" id="87819459"/>
<keyword evidence="2" id="KW-1133">Transmembrane helix</keyword>
<sequence>MAPPGWWPPGSHPSDPDANLPEAVDRHYALPEVVPSDHPQAAQSAFEREKHLAPVSMGYGVSPLPWSPENGHGIGQYTPSSGYGSYNNVDGARGIGGPGGPGGDGGPGGSGNGNGGDGVRIWGMRKRTFVILVIGVALLVVGIALGVGLGVGLKASSDGRTATSSGVPAGDSNGGSSGGNGNNNNNGTNGNNGNNNSTGGSDPSSTLFHNTSLAATNYTDLSNNIHQYVFFQAANLDLAVSLWDSQNQTWTTLSISRLLASTGLNLDLIPGTPIAAHTYTNPTFQTRVYFLTKGNSIRELITSEDPSLTTSWRQGFLGSTKLVTAQQGSQLATLRPQCGVSIDCQVHYPWLAIAYQGEGGVVAVTRSDDWEPMEIPIGPAPRGSAVGLASVAKGEGHNITDVRWSLFYDEEGELQEMHAEGLVKKWTRGVSTGYAPDPARPNIAALSFDLIHMMVISVDPDRDLEIRLWDPDAASWSGLKPPNLLDADDNGAGDSPEDPKFDAVAGNSQKRVFGVVNGVVHQWEFFALAPLQWSYRGVVKTSLGG</sequence>
<keyword evidence="4" id="KW-1185">Reference proteome</keyword>
<feature type="compositionally biased region" description="Low complexity" evidence="1">
    <location>
        <begin position="182"/>
        <end position="201"/>
    </location>
</feature>
<evidence type="ECO:0000313" key="3">
    <source>
        <dbReference type="EMBL" id="KAK4146949.1"/>
    </source>
</evidence>
<evidence type="ECO:0008006" key="5">
    <source>
        <dbReference type="Google" id="ProtNLM"/>
    </source>
</evidence>
<proteinExistence type="predicted"/>
<feature type="compositionally biased region" description="Gly residues" evidence="1">
    <location>
        <begin position="93"/>
        <end position="112"/>
    </location>
</feature>
<dbReference type="Proteomes" id="UP001302676">
    <property type="component" value="Unassembled WGS sequence"/>
</dbReference>
<comment type="caution">
    <text evidence="3">The sequence shown here is derived from an EMBL/GenBank/DDBJ whole genome shotgun (WGS) entry which is preliminary data.</text>
</comment>
<evidence type="ECO:0000256" key="2">
    <source>
        <dbReference type="SAM" id="Phobius"/>
    </source>
</evidence>
<name>A0AAN6ZR40_9PEZI</name>
<evidence type="ECO:0000256" key="1">
    <source>
        <dbReference type="SAM" id="MobiDB-lite"/>
    </source>
</evidence>
<dbReference type="RefSeq" id="XP_062640320.1">
    <property type="nucleotide sequence ID" value="XM_062782846.1"/>
</dbReference>
<evidence type="ECO:0000313" key="4">
    <source>
        <dbReference type="Proteomes" id="UP001302676"/>
    </source>
</evidence>
<feature type="region of interest" description="Disordered" evidence="1">
    <location>
        <begin position="1"/>
        <end position="22"/>
    </location>
</feature>
<keyword evidence="2" id="KW-0472">Membrane</keyword>
<dbReference type="AlphaFoldDB" id="A0AAN6ZR40"/>
<accession>A0AAN6ZR40</accession>
<feature type="region of interest" description="Disordered" evidence="1">
    <location>
        <begin position="480"/>
        <end position="499"/>
    </location>
</feature>
<dbReference type="Gene3D" id="2.120.10.70">
    <property type="entry name" value="Fucose-specific lectin"/>
    <property type="match status" value="1"/>
</dbReference>